<feature type="compositionally biased region" description="Polar residues" evidence="2">
    <location>
        <begin position="1243"/>
        <end position="1252"/>
    </location>
</feature>
<feature type="compositionally biased region" description="Basic and acidic residues" evidence="2">
    <location>
        <begin position="1727"/>
        <end position="1737"/>
    </location>
</feature>
<feature type="compositionally biased region" description="Basic residues" evidence="2">
    <location>
        <begin position="1255"/>
        <end position="1278"/>
    </location>
</feature>
<feature type="region of interest" description="Disordered" evidence="2">
    <location>
        <begin position="1055"/>
        <end position="1086"/>
    </location>
</feature>
<feature type="region of interest" description="Disordered" evidence="2">
    <location>
        <begin position="1186"/>
        <end position="1212"/>
    </location>
</feature>
<comment type="caution">
    <text evidence="3">The sequence shown here is derived from an EMBL/GenBank/DDBJ whole genome shotgun (WGS) entry which is preliminary data.</text>
</comment>
<organism evidence="3 4">
    <name type="scientific">Pseudocohnilembus persalinus</name>
    <name type="common">Ciliate</name>
    <dbReference type="NCBI Taxonomy" id="266149"/>
    <lineage>
        <taxon>Eukaryota</taxon>
        <taxon>Sar</taxon>
        <taxon>Alveolata</taxon>
        <taxon>Ciliophora</taxon>
        <taxon>Intramacronucleata</taxon>
        <taxon>Oligohymenophorea</taxon>
        <taxon>Scuticociliatia</taxon>
        <taxon>Philasterida</taxon>
        <taxon>Pseudocohnilembidae</taxon>
        <taxon>Pseudocohnilembus</taxon>
    </lineage>
</organism>
<reference evidence="3 4" key="1">
    <citation type="journal article" date="2015" name="Sci. Rep.">
        <title>Genome of the facultative scuticociliatosis pathogen Pseudocohnilembus persalinus provides insight into its virulence through horizontal gene transfer.</title>
        <authorList>
            <person name="Xiong J."/>
            <person name="Wang G."/>
            <person name="Cheng J."/>
            <person name="Tian M."/>
            <person name="Pan X."/>
            <person name="Warren A."/>
            <person name="Jiang C."/>
            <person name="Yuan D."/>
            <person name="Miao W."/>
        </authorList>
    </citation>
    <scope>NUCLEOTIDE SEQUENCE [LARGE SCALE GENOMIC DNA]</scope>
    <source>
        <strain evidence="3">36N120E</strain>
    </source>
</reference>
<evidence type="ECO:0000256" key="2">
    <source>
        <dbReference type="SAM" id="MobiDB-lite"/>
    </source>
</evidence>
<dbReference type="GO" id="GO:0016787">
    <property type="term" value="F:hydrolase activity"/>
    <property type="evidence" value="ECO:0007669"/>
    <property type="project" value="UniProtKB-KW"/>
</dbReference>
<feature type="region of interest" description="Disordered" evidence="2">
    <location>
        <begin position="1375"/>
        <end position="1414"/>
    </location>
</feature>
<dbReference type="EMBL" id="LDAU01000114">
    <property type="protein sequence ID" value="KRX04625.1"/>
    <property type="molecule type" value="Genomic_DNA"/>
</dbReference>
<feature type="repeat" description="ANK" evidence="1">
    <location>
        <begin position="783"/>
        <end position="815"/>
    </location>
</feature>
<sequence>MSKRWEKLSTIYKDLEVAIIEFKKKERFCLEIEARLQITEIAIKGFQKLEQVQKIEQLLKVKDKHFTICDKLIHKYKYYFYSKYNLKLQNKLNELILKNQPNNFTFLYTNSLVQKIGDSLLNTKNILSRGHSSYKGILNDLFLQSNKEIFVRFGQATKESFLKTLEKGSTLLQLDLYNQDEFDYFQLEDQSLPVSQNLSFKELEDHFLQKEHNLANIQVFILSCNNGLPFVNYFKQLQEKISKNKKHSSYSGQPDLQLPYFIYFEYKSQLMEDVNMEKSIRLRGSLDDVITFVQRLSMQYFSVKFIKNLIDGQSLINAFQKARNSMIEKFVEIYNNYITNESQFEQIIGTGPILYQKSDPKCAEFKIKLVKDGTFQNISGNYSPTNIKQSYLAQSIIGRNKEFYTIMQKLIQKKTINIYGSKGVGKSDFVLNLGHQLVKKNHFPDGVYFFSLNELLVVEDFQQDLKKLMSESLGENFESKITSFFTYKMCFIIDDFDECFNSDLKIKNFSYIMDPLIKSECGLIIVTKRPFDEFKNEQSGGINAINNQELFLNMFKNKGKVQKEIEKYELPPLSVQDCHELLEQIINNNLVFVDQNQKNKVIPKISEFILKQEEKGNLQAMIDKFVEVFRQQLDIDIQSNPNPYYKLFGVDPFSSNPDSIQDTQLSQYPSLNTYLSRKYSSNPQITLIDQKESHFLDQIDEEDHKDQIRKLIEIGDAENLYEQMTLYNLNLKEDISNKNQKNNVFHYACISNKPLIVDKLLDILQESKDYEKDKISINQKNSNGKTPLMLACETGSEQVIDIIVEAMPEVLLSTDDQGLSLIDIAKKQNNITIIFKLEGLNEQFKKEFKNQQGDQNKGNHFIISPSNQQRESINFDLDNYRNSIAIDPTEFIKLQERQNSEREQYKQNNIKLTLKNSNSANDLQFENNNLLANNKQTLHKNQNQFFKYSNDGSDQAQRFSGNLNNNQLQSLFNDVQTTQCKSEEVMVSDNEFFKQDIDNQQNIDDSNQFLKNKEKNRRLTEDIKDLTSLLSHQFDDENEGNNQNKYNIDKVKYYLQGDDNGNDNNSNDIKQINKKNEDEEEEEQDMTKNIIKHKKKNINDEHEKLSPLNLVEQKNSYDFNNFFQQEPLIKINRIDSGKFNNNNQQNNLNHHNSYPDGLNEINNKIQVKQSSSNQDIDFYHNQVYQKSGQSNTDEFSQNKQDSQKPMIKNQSSEEYLDKLFPEFKKSKKSKISQQDDSLEDENLSLQEGQNQESMKKKKSDKDHKKKKSQKKEKKHKKDKEKQKEKKISNKGQNNDKKNILNSIHIEEIPEQPEIKFDQLKPPQLGQEFVNPFDKGISQEEISVDFDRKMSETNLSTQQDENIQNSQNIHNKFYFEKTPRKYRKENKQSSSNSQNNDIDQNTENLGLDQNLDGSQTDDLISNQMIQLKSQKTKDFSTNELFNFDNIQESQNIKLDVDQIKEDQINEDQITKNLTESTNLQIPFLLENDKNKTPNNKLTFGSSSKLKQQQQQQQQNTDPIQAGLGQFKSLKNLSENEGNDIFNAQNVNCTSSLEIKNNNDENDLKIADLVGQTNQNETDIKIKDKYQNMENNSNNLQHLDNLLNVQNNQNLNNQQQQIAGIQNKNIQMKNNQEQQYQDNKKQLDQLLCSVELGLGLDQSKDNLDTSLLNHLQGLQQNANQYQQQNNQHLDQIQLSNSYGKIDLNSLQQIQQIMKKEKAEKNNKENIQQEENKKSEDSKSSDFNNFNTNEIQFQDLDLQNSQIKLTNSQFNFKIDSSIVLQQGENQGEISGLDFLDNDKNINMGHSTNLEDQKHQEHDMNSLYDDNLYQNNNNKLFHSISENEQPVIQSHNYNILNSMNKIRRQITERDTEEEEDITDRKVDDILKNSNDNNENFKGEEIIEEEMEENKQ</sequence>
<gene>
    <name evidence="3" type="ORF">PPERSA_04440</name>
</gene>
<dbReference type="InParanoid" id="A0A0V0QR10"/>
<dbReference type="SUPFAM" id="SSF48403">
    <property type="entry name" value="Ankyrin repeat"/>
    <property type="match status" value="1"/>
</dbReference>
<proteinExistence type="predicted"/>
<dbReference type="SMART" id="SM00248">
    <property type="entry name" value="ANK"/>
    <property type="match status" value="2"/>
</dbReference>
<dbReference type="Gene3D" id="1.25.40.20">
    <property type="entry name" value="Ankyrin repeat-containing domain"/>
    <property type="match status" value="1"/>
</dbReference>
<accession>A0A0V0QR10</accession>
<feature type="compositionally biased region" description="Acidic residues" evidence="2">
    <location>
        <begin position="1897"/>
        <end position="1907"/>
    </location>
</feature>
<keyword evidence="4" id="KW-1185">Reference proteome</keyword>
<dbReference type="InterPro" id="IPR036770">
    <property type="entry name" value="Ankyrin_rpt-contain_sf"/>
</dbReference>
<evidence type="ECO:0000313" key="4">
    <source>
        <dbReference type="Proteomes" id="UP000054937"/>
    </source>
</evidence>
<evidence type="ECO:0000256" key="1">
    <source>
        <dbReference type="PROSITE-ProRule" id="PRU00023"/>
    </source>
</evidence>
<name>A0A0V0QR10_PSEPJ</name>
<keyword evidence="3" id="KW-0378">Hydrolase</keyword>
<dbReference type="InterPro" id="IPR027417">
    <property type="entry name" value="P-loop_NTPase"/>
</dbReference>
<dbReference type="SUPFAM" id="SSF52540">
    <property type="entry name" value="P-loop containing nucleoside triphosphate hydrolases"/>
    <property type="match status" value="1"/>
</dbReference>
<dbReference type="Pfam" id="PF12796">
    <property type="entry name" value="Ank_2"/>
    <property type="match status" value="1"/>
</dbReference>
<dbReference type="InterPro" id="IPR002110">
    <property type="entry name" value="Ankyrin_rpt"/>
</dbReference>
<feature type="region of interest" description="Disordered" evidence="2">
    <location>
        <begin position="1225"/>
        <end position="1300"/>
    </location>
</feature>
<dbReference type="PROSITE" id="PS50088">
    <property type="entry name" value="ANK_REPEAT"/>
    <property type="match status" value="1"/>
</dbReference>
<feature type="region of interest" description="Disordered" evidence="2">
    <location>
        <begin position="1712"/>
        <end position="1743"/>
    </location>
</feature>
<feature type="compositionally biased region" description="Low complexity" evidence="2">
    <location>
        <begin position="1057"/>
        <end position="1070"/>
    </location>
</feature>
<feature type="compositionally biased region" description="Low complexity" evidence="2">
    <location>
        <begin position="1387"/>
        <end position="1400"/>
    </location>
</feature>
<keyword evidence="1" id="KW-0040">ANK repeat</keyword>
<dbReference type="Proteomes" id="UP000054937">
    <property type="component" value="Unassembled WGS sequence"/>
</dbReference>
<evidence type="ECO:0000313" key="3">
    <source>
        <dbReference type="EMBL" id="KRX04625.1"/>
    </source>
</evidence>
<feature type="compositionally biased region" description="Polar residues" evidence="2">
    <location>
        <begin position="1186"/>
        <end position="1200"/>
    </location>
</feature>
<feature type="compositionally biased region" description="Basic and acidic residues" evidence="2">
    <location>
        <begin position="1279"/>
        <end position="1300"/>
    </location>
</feature>
<feature type="compositionally biased region" description="Polar residues" evidence="2">
    <location>
        <begin position="1491"/>
        <end position="1505"/>
    </location>
</feature>
<feature type="region of interest" description="Disordered" evidence="2">
    <location>
        <begin position="1484"/>
        <end position="1515"/>
    </location>
</feature>
<feature type="compositionally biased region" description="Basic and acidic residues" evidence="2">
    <location>
        <begin position="1712"/>
        <end position="1721"/>
    </location>
</feature>
<dbReference type="OrthoDB" id="194358at2759"/>
<dbReference type="PROSITE" id="PS50297">
    <property type="entry name" value="ANK_REP_REGION"/>
    <property type="match status" value="1"/>
</dbReference>
<feature type="region of interest" description="Disordered" evidence="2">
    <location>
        <begin position="1862"/>
        <end position="1907"/>
    </location>
</feature>
<protein>
    <submittedName>
        <fullName evidence="3">p-loop containing nucleoside triphosphate hydrolase</fullName>
    </submittedName>
</protein>